<proteinExistence type="predicted"/>
<reference evidence="1 2" key="1">
    <citation type="submission" date="2020-03" db="EMBL/GenBank/DDBJ databases">
        <title>Bradyrhizobium diversity isolated from nodules of Indigofera sp.</title>
        <authorList>
            <person name="Klepa M."/>
            <person name="Helene L."/>
            <person name="Hungria M."/>
        </authorList>
    </citation>
    <scope>NUCLEOTIDE SEQUENCE [LARGE SCALE GENOMIC DNA]</scope>
    <source>
        <strain evidence="1 2">WSM 1791</strain>
    </source>
</reference>
<evidence type="ECO:0000313" key="2">
    <source>
        <dbReference type="Proteomes" id="UP000544122"/>
    </source>
</evidence>
<keyword evidence="2" id="KW-1185">Reference proteome</keyword>
<dbReference type="EMBL" id="JAAVLX010000004">
    <property type="protein sequence ID" value="NOJ41055.1"/>
    <property type="molecule type" value="Genomic_DNA"/>
</dbReference>
<accession>A0A7Y4LWU9</accession>
<dbReference type="Proteomes" id="UP000544122">
    <property type="component" value="Unassembled WGS sequence"/>
</dbReference>
<dbReference type="AlphaFoldDB" id="A0A7Y4LWU9"/>
<gene>
    <name evidence="1" type="ORF">HCN58_15845</name>
</gene>
<evidence type="ECO:0000313" key="1">
    <source>
        <dbReference type="EMBL" id="NOJ41055.1"/>
    </source>
</evidence>
<sequence>MTTAKNRPNLSSEELARYKVVFALRRVGPEMQSDVLADGTVVARTGISVSNPIKLPEGIVLDRDTLFSAFQKAAAGEPQSEMRDIDGVKRDVEIIMDDRAAYLTYGTHRIAFPHAALLSTKPERRQRAMSAILKCCTLTAQARAQLQAIISKVDYSQADFFEARTILAGAPESFATSLREAADKGKLGKIDLLPSEIEHWENLTARRLTSELLVDFIQNELADERASRLAHPMDAIDVISLTFGGPELVPLEVMRQFGADELLAALRHLLQFKDPFAMAGAFDICADRAASDVRFVNVGDEILDRLVGDRQRLHGELTTFAAAFVIASAYLAEHQVLQRQPAFWRRLAAASHAALVTRVLGGNSNEEASLLSWATRISGKTFYLSVLNDADVEPRWRPDWISPNFVAADIYGRLLASLQRLGDNGPESWRRKLEEAKDSIMSDVPAMAPNFPALTQGWRMPSSDPPPADTPLGELFSEFGEQPGVGKFLQFMQLTYTFGFPVQMRESVLKAVQALRSELATILPDHAQAALDLAAFIAARNRDTELAEAVAVLAIERLVRSRDVDRLLPTISALVECAAAFTDRKDALETLARRLENLAFVAPAALLPDVLDAFRILQSINEDLSPLLGRAIATARVGMPRVAVAERQY</sequence>
<protein>
    <submittedName>
        <fullName evidence="1">Uncharacterized protein</fullName>
    </submittedName>
</protein>
<organism evidence="1 2">
    <name type="scientific">Bradyrhizobium australiense</name>
    <dbReference type="NCBI Taxonomy" id="2721161"/>
    <lineage>
        <taxon>Bacteria</taxon>
        <taxon>Pseudomonadati</taxon>
        <taxon>Pseudomonadota</taxon>
        <taxon>Alphaproteobacteria</taxon>
        <taxon>Hyphomicrobiales</taxon>
        <taxon>Nitrobacteraceae</taxon>
        <taxon>Bradyrhizobium</taxon>
    </lineage>
</organism>
<name>A0A7Y4LWU9_9BRAD</name>
<dbReference type="RefSeq" id="WP_171580265.1">
    <property type="nucleotide sequence ID" value="NZ_JAAVLX010000004.1"/>
</dbReference>
<comment type="caution">
    <text evidence="1">The sequence shown here is derived from an EMBL/GenBank/DDBJ whole genome shotgun (WGS) entry which is preliminary data.</text>
</comment>